<evidence type="ECO:0000313" key="1">
    <source>
        <dbReference type="EMBL" id="QLI05567.1"/>
    </source>
</evidence>
<reference evidence="1 2" key="1">
    <citation type="submission" date="2020-02" db="EMBL/GenBank/DDBJ databases">
        <title>Complete genome sequence of the novel Campylobacter species Candidatus Campylobacter infans.</title>
        <authorList>
            <person name="Duim B."/>
            <person name="Zomer A."/>
            <person name="van der Graaf L."/>
            <person name="Wagenaar J."/>
        </authorList>
    </citation>
    <scope>NUCLEOTIDE SEQUENCE [LARGE SCALE GENOMIC DNA]</scope>
    <source>
        <strain evidence="1 2">19S00001</strain>
    </source>
</reference>
<evidence type="ECO:0000313" key="2">
    <source>
        <dbReference type="Proteomes" id="UP000509414"/>
    </source>
</evidence>
<dbReference type="KEGG" id="cinf:CINF_1070"/>
<accession>A0A7H9CHG1</accession>
<proteinExistence type="predicted"/>
<organism evidence="1 2">
    <name type="scientific">Candidatus Campylobacter infans</name>
    <dbReference type="NCBI Taxonomy" id="2561898"/>
    <lineage>
        <taxon>Bacteria</taxon>
        <taxon>Pseudomonadati</taxon>
        <taxon>Campylobacterota</taxon>
        <taxon>Epsilonproteobacteria</taxon>
        <taxon>Campylobacterales</taxon>
        <taxon>Campylobacteraceae</taxon>
        <taxon>Campylobacter</taxon>
    </lineage>
</organism>
<gene>
    <name evidence="1" type="ORF">CINF_1070</name>
</gene>
<dbReference type="EMBL" id="CP049075">
    <property type="protein sequence ID" value="QLI05567.1"/>
    <property type="molecule type" value="Genomic_DNA"/>
</dbReference>
<sequence>MKNITLKDVQDFAYVANEAYKVEKPTSDKDYKKDKHLPKDGIITNSATNSSFEVFNQKNEITNINVIGEVELGFSNI</sequence>
<keyword evidence="2" id="KW-1185">Reference proteome</keyword>
<protein>
    <submittedName>
        <fullName evidence="1">Uncharacterized protein</fullName>
    </submittedName>
</protein>
<dbReference type="Proteomes" id="UP000509414">
    <property type="component" value="Chromosome"/>
</dbReference>
<name>A0A7H9CHG1_9BACT</name>
<dbReference type="AlphaFoldDB" id="A0A7H9CHG1"/>
<dbReference type="RefSeq" id="WP_179974773.1">
    <property type="nucleotide sequence ID" value="NZ_CP049075.1"/>
</dbReference>